<evidence type="ECO:0000259" key="3">
    <source>
        <dbReference type="PROSITE" id="PS51186"/>
    </source>
</evidence>
<keyword evidence="5" id="KW-1185">Reference proteome</keyword>
<dbReference type="PROSITE" id="PS51186">
    <property type="entry name" value="GNAT"/>
    <property type="match status" value="1"/>
</dbReference>
<evidence type="ECO:0000256" key="1">
    <source>
        <dbReference type="ARBA" id="ARBA00022679"/>
    </source>
</evidence>
<dbReference type="GO" id="GO:0016747">
    <property type="term" value="F:acyltransferase activity, transferring groups other than amino-acyl groups"/>
    <property type="evidence" value="ECO:0007669"/>
    <property type="project" value="InterPro"/>
</dbReference>
<dbReference type="PANTHER" id="PTHR43877">
    <property type="entry name" value="AMINOALKYLPHOSPHONATE N-ACETYLTRANSFERASE-RELATED-RELATED"/>
    <property type="match status" value="1"/>
</dbReference>
<dbReference type="STRING" id="115433.SAMN05421835_14027"/>
<gene>
    <name evidence="4" type="ORF">SAMN05421835_14027</name>
</gene>
<reference evidence="4 5" key="1">
    <citation type="submission" date="2016-10" db="EMBL/GenBank/DDBJ databases">
        <authorList>
            <person name="de Groot N.N."/>
        </authorList>
    </citation>
    <scope>NUCLEOTIDE SEQUENCE [LARGE SCALE GENOMIC DNA]</scope>
    <source>
        <strain evidence="4 5">DSM 44468</strain>
    </source>
</reference>
<dbReference type="AlphaFoldDB" id="A0A1I4D6Q0"/>
<proteinExistence type="predicted"/>
<evidence type="ECO:0000313" key="4">
    <source>
        <dbReference type="EMBL" id="SFK87661.1"/>
    </source>
</evidence>
<dbReference type="CDD" id="cd04301">
    <property type="entry name" value="NAT_SF"/>
    <property type="match status" value="1"/>
</dbReference>
<name>A0A1I4D6Q0_9PSEU</name>
<protein>
    <submittedName>
        <fullName evidence="4">Acetyltransferase (GNAT) family protein</fullName>
    </submittedName>
</protein>
<keyword evidence="1 4" id="KW-0808">Transferase</keyword>
<evidence type="ECO:0000313" key="5">
    <source>
        <dbReference type="Proteomes" id="UP000199025"/>
    </source>
</evidence>
<dbReference type="SUPFAM" id="SSF55729">
    <property type="entry name" value="Acyl-CoA N-acyltransferases (Nat)"/>
    <property type="match status" value="1"/>
</dbReference>
<dbReference type="Proteomes" id="UP000199025">
    <property type="component" value="Unassembled WGS sequence"/>
</dbReference>
<organism evidence="4 5">
    <name type="scientific">Amycolatopsis sacchari</name>
    <dbReference type="NCBI Taxonomy" id="115433"/>
    <lineage>
        <taxon>Bacteria</taxon>
        <taxon>Bacillati</taxon>
        <taxon>Actinomycetota</taxon>
        <taxon>Actinomycetes</taxon>
        <taxon>Pseudonocardiales</taxon>
        <taxon>Pseudonocardiaceae</taxon>
        <taxon>Amycolatopsis</taxon>
    </lineage>
</organism>
<dbReference type="InterPro" id="IPR050832">
    <property type="entry name" value="Bact_Acetyltransf"/>
</dbReference>
<dbReference type="Gene3D" id="3.40.630.30">
    <property type="match status" value="1"/>
</dbReference>
<evidence type="ECO:0000256" key="2">
    <source>
        <dbReference type="ARBA" id="ARBA00023315"/>
    </source>
</evidence>
<feature type="domain" description="N-acetyltransferase" evidence="3">
    <location>
        <begin position="9"/>
        <end position="165"/>
    </location>
</feature>
<accession>A0A1I4D6Q0</accession>
<dbReference type="Pfam" id="PF00583">
    <property type="entry name" value="Acetyltransf_1"/>
    <property type="match status" value="1"/>
</dbReference>
<dbReference type="InterPro" id="IPR016181">
    <property type="entry name" value="Acyl_CoA_acyltransferase"/>
</dbReference>
<sequence length="165" mass="18113">MAPPFDDGLTILPVPYGHPDATRFTAALQQIYVDLYAVEDVTPMDPAEFTLPSGLFLVGYLGDEPVASGAWRAHDSPAPDFQFGDAEIKRMYVAENARGRGYARLVLRELERTAALAGRKRVVLETGVRQPAAIALYRSAGYTDMPKFGLHKDMPEILCLGKELS</sequence>
<dbReference type="EMBL" id="FORP01000040">
    <property type="protein sequence ID" value="SFK87661.1"/>
    <property type="molecule type" value="Genomic_DNA"/>
</dbReference>
<dbReference type="InterPro" id="IPR000182">
    <property type="entry name" value="GNAT_dom"/>
</dbReference>
<keyword evidence="2" id="KW-0012">Acyltransferase</keyword>
<dbReference type="PANTHER" id="PTHR43877:SF2">
    <property type="entry name" value="AMINOALKYLPHOSPHONATE N-ACETYLTRANSFERASE-RELATED"/>
    <property type="match status" value="1"/>
</dbReference>